<dbReference type="Pfam" id="PF01293">
    <property type="entry name" value="PEPCK_ATP"/>
    <property type="match status" value="1"/>
</dbReference>
<keyword evidence="6 10" id="KW-0210">Decarboxylase</keyword>
<evidence type="ECO:0000256" key="1">
    <source>
        <dbReference type="ARBA" id="ARBA00004742"/>
    </source>
</evidence>
<dbReference type="KEGG" id="gtl:EP073_10145"/>
<dbReference type="EMBL" id="CP035108">
    <property type="protein sequence ID" value="QAR33751.1"/>
    <property type="molecule type" value="Genomic_DNA"/>
</dbReference>
<keyword evidence="11" id="KW-0418">Kinase</keyword>
<dbReference type="GO" id="GO:0005829">
    <property type="term" value="C:cytosol"/>
    <property type="evidence" value="ECO:0007669"/>
    <property type="project" value="TreeGrafter"/>
</dbReference>
<evidence type="ECO:0000256" key="8">
    <source>
        <dbReference type="ARBA" id="ARBA00023239"/>
    </source>
</evidence>
<feature type="binding site" evidence="10">
    <location>
        <position position="217"/>
    </location>
    <ligand>
        <name>Mn(2+)</name>
        <dbReference type="ChEBI" id="CHEBI:29035"/>
    </ligand>
</feature>
<feature type="binding site" evidence="10">
    <location>
        <position position="56"/>
    </location>
    <ligand>
        <name>substrate</name>
    </ligand>
</feature>
<feature type="binding site" evidence="10">
    <location>
        <position position="254"/>
    </location>
    <ligand>
        <name>Mn(2+)</name>
        <dbReference type="ChEBI" id="CHEBI:29035"/>
    </ligand>
</feature>
<evidence type="ECO:0000256" key="3">
    <source>
        <dbReference type="ARBA" id="ARBA00012363"/>
    </source>
</evidence>
<feature type="binding site" evidence="10">
    <location>
        <position position="198"/>
    </location>
    <ligand>
        <name>ATP</name>
        <dbReference type="ChEBI" id="CHEBI:30616"/>
    </ligand>
</feature>
<dbReference type="InterPro" id="IPR013035">
    <property type="entry name" value="PEP_carboxykinase_C"/>
</dbReference>
<keyword evidence="5 10" id="KW-0547">Nucleotide-binding</keyword>
<dbReference type="PROSITE" id="PS00532">
    <property type="entry name" value="PEPCK_ATP"/>
    <property type="match status" value="1"/>
</dbReference>
<keyword evidence="11" id="KW-0670">Pyruvate</keyword>
<evidence type="ECO:0000256" key="7">
    <source>
        <dbReference type="ARBA" id="ARBA00022840"/>
    </source>
</evidence>
<evidence type="ECO:0000313" key="12">
    <source>
        <dbReference type="Proteomes" id="UP000287502"/>
    </source>
</evidence>
<dbReference type="InterPro" id="IPR015994">
    <property type="entry name" value="PEPCK_ATP_CS"/>
</dbReference>
<dbReference type="GO" id="GO:0016301">
    <property type="term" value="F:kinase activity"/>
    <property type="evidence" value="ECO:0007669"/>
    <property type="project" value="UniProtKB-KW"/>
</dbReference>
<comment type="caution">
    <text evidence="10">Lacks conserved residue(s) required for the propagation of feature annotation.</text>
</comment>
<gene>
    <name evidence="10 11" type="primary">pckA</name>
    <name evidence="11" type="ORF">EP073_10145</name>
</gene>
<feature type="binding site" evidence="10">
    <location>
        <position position="198"/>
    </location>
    <ligand>
        <name>substrate</name>
    </ligand>
</feature>
<feature type="binding site" evidence="10">
    <location>
        <begin position="233"/>
        <end position="241"/>
    </location>
    <ligand>
        <name>ATP</name>
        <dbReference type="ChEBI" id="CHEBI:30616"/>
    </ligand>
</feature>
<keyword evidence="10" id="KW-0464">Manganese</keyword>
<dbReference type="GO" id="GO:0004612">
    <property type="term" value="F:phosphoenolpyruvate carboxykinase (ATP) activity"/>
    <property type="evidence" value="ECO:0007669"/>
    <property type="project" value="UniProtKB-UniRule"/>
</dbReference>
<keyword evidence="8 10" id="KW-0456">Lyase</keyword>
<dbReference type="UniPathway" id="UPA00138"/>
<comment type="catalytic activity">
    <reaction evidence="9 10">
        <text>oxaloacetate + ATP = phosphoenolpyruvate + ADP + CO2</text>
        <dbReference type="Rhea" id="RHEA:18617"/>
        <dbReference type="ChEBI" id="CHEBI:16452"/>
        <dbReference type="ChEBI" id="CHEBI:16526"/>
        <dbReference type="ChEBI" id="CHEBI:30616"/>
        <dbReference type="ChEBI" id="CHEBI:58702"/>
        <dbReference type="ChEBI" id="CHEBI:456216"/>
        <dbReference type="EC" id="4.1.1.49"/>
    </reaction>
</comment>
<evidence type="ECO:0000256" key="5">
    <source>
        <dbReference type="ARBA" id="ARBA00022741"/>
    </source>
</evidence>
<feature type="binding site" evidence="10">
    <location>
        <position position="217"/>
    </location>
    <ligand>
        <name>ATP</name>
        <dbReference type="ChEBI" id="CHEBI:30616"/>
    </ligand>
</feature>
<dbReference type="GO" id="GO:0046872">
    <property type="term" value="F:metal ion binding"/>
    <property type="evidence" value="ECO:0007669"/>
    <property type="project" value="UniProtKB-KW"/>
</dbReference>
<keyword evidence="10" id="KW-0963">Cytoplasm</keyword>
<keyword evidence="7 10" id="KW-0067">ATP-binding</keyword>
<feature type="binding site" evidence="10">
    <location>
        <position position="282"/>
    </location>
    <ligand>
        <name>ATP</name>
        <dbReference type="ChEBI" id="CHEBI:30616"/>
    </ligand>
</feature>
<organism evidence="11 12">
    <name type="scientific">Geovibrio thiophilus</name>
    <dbReference type="NCBI Taxonomy" id="139438"/>
    <lineage>
        <taxon>Bacteria</taxon>
        <taxon>Pseudomonadati</taxon>
        <taxon>Deferribacterota</taxon>
        <taxon>Deferribacteres</taxon>
        <taxon>Deferribacterales</taxon>
        <taxon>Geovibrionaceae</taxon>
        <taxon>Geovibrio</taxon>
    </lineage>
</organism>
<dbReference type="SUPFAM" id="SSF53795">
    <property type="entry name" value="PEP carboxykinase-like"/>
    <property type="match status" value="1"/>
</dbReference>
<dbReference type="RefSeq" id="WP_128467037.1">
    <property type="nucleotide sequence ID" value="NZ_CP035108.1"/>
</dbReference>
<dbReference type="Gene3D" id="3.40.449.10">
    <property type="entry name" value="Phosphoenolpyruvate Carboxykinase, domain 1"/>
    <property type="match status" value="1"/>
</dbReference>
<dbReference type="Gene3D" id="2.170.8.10">
    <property type="entry name" value="Phosphoenolpyruvate Carboxykinase, domain 2"/>
    <property type="match status" value="1"/>
</dbReference>
<feature type="binding site" evidence="10">
    <location>
        <position position="198"/>
    </location>
    <ligand>
        <name>Mn(2+)</name>
        <dbReference type="ChEBI" id="CHEBI:29035"/>
    </ligand>
</feature>
<evidence type="ECO:0000256" key="9">
    <source>
        <dbReference type="ARBA" id="ARBA00047371"/>
    </source>
</evidence>
<dbReference type="PIRSF" id="PIRSF006294">
    <property type="entry name" value="PEP_crbxkin"/>
    <property type="match status" value="1"/>
</dbReference>
<name>A0A3R5XYC7_9BACT</name>
<dbReference type="Proteomes" id="UP000287502">
    <property type="component" value="Chromosome"/>
</dbReference>
<dbReference type="OrthoDB" id="9806325at2"/>
<keyword evidence="4 10" id="KW-0312">Gluconeogenesis</keyword>
<dbReference type="NCBIfam" id="TIGR00224">
    <property type="entry name" value="pckA"/>
    <property type="match status" value="1"/>
</dbReference>
<accession>A0A3R5XYC7</accession>
<reference evidence="11 12" key="1">
    <citation type="submission" date="2019-01" db="EMBL/GenBank/DDBJ databases">
        <title>Geovibrio thiophilus DSM 11263, complete genome.</title>
        <authorList>
            <person name="Spring S."/>
            <person name="Bunk B."/>
            <person name="Sproer C."/>
        </authorList>
    </citation>
    <scope>NUCLEOTIDE SEQUENCE [LARGE SCALE GENOMIC DNA]</scope>
    <source>
        <strain evidence="11 12">DSM 11263</strain>
    </source>
</reference>
<dbReference type="PANTHER" id="PTHR30031">
    <property type="entry name" value="PHOSPHOENOLPYRUVATE CARBOXYKINASE ATP"/>
    <property type="match status" value="1"/>
</dbReference>
<feature type="binding site" evidence="10">
    <location>
        <position position="320"/>
    </location>
    <ligand>
        <name>substrate</name>
    </ligand>
</feature>
<feature type="binding site" evidence="10">
    <location>
        <position position="192"/>
    </location>
    <ligand>
        <name>substrate</name>
    </ligand>
</feature>
<comment type="pathway">
    <text evidence="1 10">Carbohydrate biosynthesis; gluconeogenesis.</text>
</comment>
<evidence type="ECO:0000256" key="10">
    <source>
        <dbReference type="HAMAP-Rule" id="MF_00453"/>
    </source>
</evidence>
<dbReference type="InterPro" id="IPR008210">
    <property type="entry name" value="PEP_carboxykinase_N"/>
</dbReference>
<dbReference type="GO" id="GO:0005524">
    <property type="term" value="F:ATP binding"/>
    <property type="evidence" value="ECO:0007669"/>
    <property type="project" value="UniProtKB-UniRule"/>
</dbReference>
<feature type="binding site" evidence="10">
    <location>
        <position position="445"/>
    </location>
    <ligand>
        <name>ATP</name>
        <dbReference type="ChEBI" id="CHEBI:30616"/>
    </ligand>
</feature>
<dbReference type="PANTHER" id="PTHR30031:SF0">
    <property type="entry name" value="PHOSPHOENOLPYRUVATE CARBOXYKINASE (ATP)"/>
    <property type="match status" value="1"/>
</dbReference>
<dbReference type="NCBIfam" id="NF006820">
    <property type="entry name" value="PRK09344.1-2"/>
    <property type="match status" value="1"/>
</dbReference>
<dbReference type="HAMAP" id="MF_00453">
    <property type="entry name" value="PEPCK_ATP"/>
    <property type="match status" value="1"/>
</dbReference>
<sequence length="529" mass="58955">MKTEHTGLEEYGFRNLARINWNLPTPALYEQIIMRKEAILSHLGPVVARTGHHTGRSPNDKFVVDEPTTTGDVYWSKDNKKFTEAQFDKLFSKMASYLQTKEVFVQECYAGADANTRLKVRVITETAWHSLFARNMFITERDQEVLKDFTPDFTVVNCPRFHAIPEEDGTNSETFIIVNFKRKIVIIGGTSYAGEIKKSIFTVMNYLLPKHGVMSMHCSANIGEEGDTAVFFGLSGTGKTTLSTDPERYLIGDDEHGWNNDGVFNIEGGCYAKVINLSKEAEPDIYECTRKFGTILENVAVDMTSRAIDLDDNSLTENTRASYPLSQLPKIVESGKGSHPDNVIFLTYDAFGVLPPVSKLSIPQAMYHFISGYTARVAGTEKGVTEPKAVFSTCFGAPFMVWHPSVYAKLLGDKVKEKNVQCWLVNTGLTGGPYGVGKRFSIKYTRAIIKAILTGELNKTEFKTDPVFGFGIPQFIPGVPAEVLDPSFGWSSRQAYDDMLKNLASKFAENFKKFEEGMDPEITKGGPNL</sequence>
<dbReference type="InterPro" id="IPR001272">
    <property type="entry name" value="PEP_carboxykinase_ATP"/>
</dbReference>
<keyword evidence="11" id="KW-0808">Transferase</keyword>
<protein>
    <recommendedName>
        <fullName evidence="3 10">Phosphoenolpyruvate carboxykinase (ATP)</fullName>
        <shortName evidence="10">PCK</shortName>
        <shortName evidence="10">PEP carboxykinase</shortName>
        <shortName evidence="10">PEPCK</shortName>
        <ecNumber evidence="3 10">4.1.1.49</ecNumber>
    </recommendedName>
</protein>
<comment type="function">
    <text evidence="10">Involved in the gluconeogenesis. Catalyzes the conversion of oxaloacetate (OAA) to phosphoenolpyruvate (PEP) through direct phosphoryl transfer between the nucleoside triphosphate and OAA.</text>
</comment>
<evidence type="ECO:0000256" key="4">
    <source>
        <dbReference type="ARBA" id="ARBA00022432"/>
    </source>
</evidence>
<evidence type="ECO:0000256" key="2">
    <source>
        <dbReference type="ARBA" id="ARBA00006052"/>
    </source>
</evidence>
<evidence type="ECO:0000313" key="11">
    <source>
        <dbReference type="EMBL" id="QAR33751.1"/>
    </source>
</evidence>
<feature type="binding site" evidence="10">
    <location>
        <position position="320"/>
    </location>
    <ligand>
        <name>ATP</name>
        <dbReference type="ChEBI" id="CHEBI:30616"/>
    </ligand>
</feature>
<dbReference type="NCBIfam" id="NF006821">
    <property type="entry name" value="PRK09344.1-3"/>
    <property type="match status" value="1"/>
</dbReference>
<comment type="similarity">
    <text evidence="2 10">Belongs to the phosphoenolpyruvate carboxykinase (ATP) family.</text>
</comment>
<dbReference type="AlphaFoldDB" id="A0A3R5XYC7"/>
<dbReference type="GO" id="GO:0006094">
    <property type="term" value="P:gluconeogenesis"/>
    <property type="evidence" value="ECO:0007669"/>
    <property type="project" value="UniProtKB-UniRule"/>
</dbReference>
<dbReference type="CDD" id="cd00484">
    <property type="entry name" value="PEPCK_ATP"/>
    <property type="match status" value="1"/>
</dbReference>
<evidence type="ECO:0000256" key="6">
    <source>
        <dbReference type="ARBA" id="ARBA00022793"/>
    </source>
</evidence>
<dbReference type="EC" id="4.1.1.49" evidence="3 10"/>
<keyword evidence="10" id="KW-0479">Metal-binding</keyword>
<comment type="subcellular location">
    <subcellularLocation>
        <location evidence="10">Cytoplasm</location>
    </subcellularLocation>
</comment>
<proteinExistence type="inferred from homology"/>
<comment type="cofactor">
    <cofactor evidence="10">
        <name>Mn(2+)</name>
        <dbReference type="ChEBI" id="CHEBI:29035"/>
    </cofactor>
    <text evidence="10">Binds 1 Mn(2+) ion per subunit.</text>
</comment>
<dbReference type="Gene3D" id="3.90.228.20">
    <property type="match status" value="1"/>
</dbReference>
<dbReference type="SUPFAM" id="SSF68923">
    <property type="entry name" value="PEP carboxykinase N-terminal domain"/>
    <property type="match status" value="1"/>
</dbReference>
<keyword evidence="12" id="KW-1185">Reference proteome</keyword>